<feature type="domain" description="Rad21/Rec8-like protein C-terminal eukaryotic" evidence="5">
    <location>
        <begin position="627"/>
        <end position="678"/>
    </location>
</feature>
<evidence type="ECO:0000256" key="2">
    <source>
        <dbReference type="ARBA" id="ARBA00009870"/>
    </source>
</evidence>
<dbReference type="CDD" id="cd21793">
    <property type="entry name" value="Rad21_Rec8_M_AtSYN1-like"/>
    <property type="match status" value="1"/>
</dbReference>
<keyword evidence="7" id="KW-1185">Reference proteome</keyword>
<dbReference type="PANTHER" id="PTHR12585">
    <property type="entry name" value="SCC1 / RAD21 FAMILY MEMBER"/>
    <property type="match status" value="1"/>
</dbReference>
<feature type="compositionally biased region" description="Basic and acidic residues" evidence="4">
    <location>
        <begin position="245"/>
        <end position="254"/>
    </location>
</feature>
<evidence type="ECO:0000313" key="8">
    <source>
        <dbReference type="RefSeq" id="XP_015971537.1"/>
    </source>
</evidence>
<evidence type="ECO:0000313" key="7">
    <source>
        <dbReference type="Proteomes" id="UP000515211"/>
    </source>
</evidence>
<dbReference type="Pfam" id="PF04825">
    <property type="entry name" value="Rad21_Rec8_N"/>
    <property type="match status" value="1"/>
</dbReference>
<evidence type="ECO:0000256" key="4">
    <source>
        <dbReference type="SAM" id="MobiDB-lite"/>
    </source>
</evidence>
<dbReference type="GO" id="GO:0005634">
    <property type="term" value="C:nucleus"/>
    <property type="evidence" value="ECO:0007669"/>
    <property type="project" value="UniProtKB-SubCell"/>
</dbReference>
<dbReference type="SUPFAM" id="SSF46785">
    <property type="entry name" value="Winged helix' DNA-binding domain"/>
    <property type="match status" value="1"/>
</dbReference>
<sequence length="683" mass="75274">MFYSHTFLGRKGPLATVWIAAHLQHRLKKSHYTSTNIPSTIEHIMDPGAPVALRLSGHLLLGIVRIYSKKVDYLVHDCSVVLTSLNKAFASIQLNLPEDARQAPVQSITLPETFDLDAVNLDDEPDHNGIEDKHQKNQEDITIPDQMVMEQFIVVSFDEDIRMDSSNTEVLPDSGVGQMEEDTILQSPLKNVGFQDGGPSIQRESPTTPHSAGDRPHNVQDPEVTRDVGPGDTTSPQAAQPTPEILRDANDARNVENPLVYPNPEDKDTVPSGDLDETMKEKDHIPEMMDVDPEGIPAPSEQHLGPQTPVTSHGDASDAQVFVGHSSPLVLRESPPIQQHPKRGRKRKQFFDDPIVLTNRFMRGALNNPQDILKKRREAPSSALGTWKLNNIQRKEQMFDQPLLTGICKDHIDISKREYICSKPHLVISEEDHEDVGIARTSSPTNQIPEEPRPVTPVAVSIASPVLDSEIEHIRLNVAASPPRMVPSHDVGVELNIEGEGEGNVGRDDLNSISTQNLRSVSVSPERTNIATGSMDTPDLATSSAAPGSMMETPTTYVGESSRNLGLSDIHQLINSAATEELSFLEMDNNSPASLQSTGEGLNMSTRTRAVAEFFKSRIAPILEDPAEDLSLNKILEGKTRRISACMFYSILVLKSYGHIDVHQEQPYGDISLNLTPSLNRHF</sequence>
<dbReference type="RefSeq" id="XP_015971538.1">
    <property type="nucleotide sequence ID" value="XM_016116052.3"/>
</dbReference>
<comment type="subcellular location">
    <subcellularLocation>
        <location evidence="1">Nucleus</location>
    </subcellularLocation>
</comment>
<evidence type="ECO:0000259" key="5">
    <source>
        <dbReference type="Pfam" id="PF04824"/>
    </source>
</evidence>
<dbReference type="OrthoDB" id="10071381at2759"/>
<organism evidence="7 8">
    <name type="scientific">Arachis duranensis</name>
    <name type="common">Wild peanut</name>
    <dbReference type="NCBI Taxonomy" id="130453"/>
    <lineage>
        <taxon>Eukaryota</taxon>
        <taxon>Viridiplantae</taxon>
        <taxon>Streptophyta</taxon>
        <taxon>Embryophyta</taxon>
        <taxon>Tracheophyta</taxon>
        <taxon>Spermatophyta</taxon>
        <taxon>Magnoliopsida</taxon>
        <taxon>eudicotyledons</taxon>
        <taxon>Gunneridae</taxon>
        <taxon>Pentapetalae</taxon>
        <taxon>rosids</taxon>
        <taxon>fabids</taxon>
        <taxon>Fabales</taxon>
        <taxon>Fabaceae</taxon>
        <taxon>Papilionoideae</taxon>
        <taxon>50 kb inversion clade</taxon>
        <taxon>dalbergioids sensu lato</taxon>
        <taxon>Dalbergieae</taxon>
        <taxon>Pterocarpus clade</taxon>
        <taxon>Arachis</taxon>
    </lineage>
</organism>
<evidence type="ECO:0000256" key="3">
    <source>
        <dbReference type="ARBA" id="ARBA00023242"/>
    </source>
</evidence>
<dbReference type="RefSeq" id="XP_015971537.1">
    <property type="nucleotide sequence ID" value="XM_016116051.3"/>
</dbReference>
<dbReference type="InterPro" id="IPR036390">
    <property type="entry name" value="WH_DNA-bd_sf"/>
</dbReference>
<feature type="region of interest" description="Disordered" evidence="4">
    <location>
        <begin position="529"/>
        <end position="559"/>
    </location>
</feature>
<dbReference type="InterPro" id="IPR023093">
    <property type="entry name" value="ScpA-like_C"/>
</dbReference>
<dbReference type="InterPro" id="IPR006909">
    <property type="entry name" value="Rad21/Rec8_C_eu"/>
</dbReference>
<dbReference type="AlphaFoldDB" id="A0A6P4DP13"/>
<dbReference type="GO" id="GO:1990414">
    <property type="term" value="P:replication-born double-strand break repair via sister chromatid exchange"/>
    <property type="evidence" value="ECO:0007669"/>
    <property type="project" value="TreeGrafter"/>
</dbReference>
<dbReference type="GeneID" id="107495015"/>
<feature type="region of interest" description="Disordered" evidence="4">
    <location>
        <begin position="188"/>
        <end position="277"/>
    </location>
</feature>
<reference evidence="8 9" key="2">
    <citation type="submission" date="2025-04" db="UniProtKB">
        <authorList>
            <consortium name="RefSeq"/>
        </authorList>
    </citation>
    <scope>IDENTIFICATION</scope>
    <source>
        <tissue evidence="8 9">Whole plant</tissue>
    </source>
</reference>
<dbReference type="InterPro" id="IPR006910">
    <property type="entry name" value="Rad21_Rec8_N"/>
</dbReference>
<dbReference type="GO" id="GO:0008278">
    <property type="term" value="C:cohesin complex"/>
    <property type="evidence" value="ECO:0007669"/>
    <property type="project" value="InterPro"/>
</dbReference>
<dbReference type="Pfam" id="PF04824">
    <property type="entry name" value="Rad21_Rec8"/>
    <property type="match status" value="1"/>
</dbReference>
<reference evidence="7" key="1">
    <citation type="journal article" date="2016" name="Nat. Genet.">
        <title>The genome sequences of Arachis duranensis and Arachis ipaensis, the diploid ancestors of cultivated peanut.</title>
        <authorList>
            <person name="Bertioli D.J."/>
            <person name="Cannon S.B."/>
            <person name="Froenicke L."/>
            <person name="Huang G."/>
            <person name="Farmer A.D."/>
            <person name="Cannon E.K."/>
            <person name="Liu X."/>
            <person name="Gao D."/>
            <person name="Clevenger J."/>
            <person name="Dash S."/>
            <person name="Ren L."/>
            <person name="Moretzsohn M.C."/>
            <person name="Shirasawa K."/>
            <person name="Huang W."/>
            <person name="Vidigal B."/>
            <person name="Abernathy B."/>
            <person name="Chu Y."/>
            <person name="Niederhuth C.E."/>
            <person name="Umale P."/>
            <person name="Araujo A.C."/>
            <person name="Kozik A."/>
            <person name="Kim K.D."/>
            <person name="Burow M.D."/>
            <person name="Varshney R.K."/>
            <person name="Wang X."/>
            <person name="Zhang X."/>
            <person name="Barkley N."/>
            <person name="Guimaraes P.M."/>
            <person name="Isobe S."/>
            <person name="Guo B."/>
            <person name="Liao B."/>
            <person name="Stalker H.T."/>
            <person name="Schmitz R.J."/>
            <person name="Scheffler B.E."/>
            <person name="Leal-Bertioli S.C."/>
            <person name="Xun X."/>
            <person name="Jackson S.A."/>
            <person name="Michelmore R."/>
            <person name="Ozias-Akins P."/>
        </authorList>
    </citation>
    <scope>NUCLEOTIDE SEQUENCE [LARGE SCALE GENOMIC DNA]</scope>
    <source>
        <strain evidence="7">cv. V14167</strain>
    </source>
</reference>
<dbReference type="GO" id="GO:0007062">
    <property type="term" value="P:sister chromatid cohesion"/>
    <property type="evidence" value="ECO:0007669"/>
    <property type="project" value="InterPro"/>
</dbReference>
<accession>A0A6P4DP13</accession>
<feature type="compositionally biased region" description="Basic and acidic residues" evidence="4">
    <location>
        <begin position="212"/>
        <end position="226"/>
    </location>
</feature>
<dbReference type="PANTHER" id="PTHR12585:SF55">
    <property type="entry name" value="SISTER CHROMATID COHESION 1 PROTEIN 3"/>
    <property type="match status" value="1"/>
</dbReference>
<protein>
    <submittedName>
        <fullName evidence="8 9">Sister chromatid cohesion 1 protein 3</fullName>
    </submittedName>
</protein>
<dbReference type="GO" id="GO:0003682">
    <property type="term" value="F:chromatin binding"/>
    <property type="evidence" value="ECO:0007669"/>
    <property type="project" value="TreeGrafter"/>
</dbReference>
<comment type="similarity">
    <text evidence="2">Belongs to the rad21 family.</text>
</comment>
<name>A0A6P4DP13_ARADU</name>
<gene>
    <name evidence="8 9" type="primary">LOC107495015</name>
</gene>
<keyword evidence="3" id="KW-0539">Nucleus</keyword>
<dbReference type="Proteomes" id="UP000515211">
    <property type="component" value="Chromosome 6"/>
</dbReference>
<dbReference type="RefSeq" id="XP_015971538.1">
    <property type="nucleotide sequence ID" value="XM_016116052.2"/>
</dbReference>
<feature type="domain" description="Rad21/Rec8-like protein N-terminal" evidence="6">
    <location>
        <begin position="1"/>
        <end position="102"/>
    </location>
</feature>
<evidence type="ECO:0000313" key="9">
    <source>
        <dbReference type="RefSeq" id="XP_015971538.1"/>
    </source>
</evidence>
<dbReference type="KEGG" id="adu:107495015"/>
<evidence type="ECO:0000259" key="6">
    <source>
        <dbReference type="Pfam" id="PF04825"/>
    </source>
</evidence>
<dbReference type="Gene3D" id="1.10.10.580">
    <property type="entry name" value="Structural maintenance of chromosome 1. Chain E"/>
    <property type="match status" value="1"/>
</dbReference>
<dbReference type="InterPro" id="IPR039781">
    <property type="entry name" value="Rad21/Rec8-like"/>
</dbReference>
<proteinExistence type="inferred from homology"/>
<evidence type="ECO:0000256" key="1">
    <source>
        <dbReference type="ARBA" id="ARBA00004123"/>
    </source>
</evidence>